<name>A0ABD3NRK4_9STRA</name>
<dbReference type="GO" id="GO:0009507">
    <property type="term" value="C:chloroplast"/>
    <property type="evidence" value="ECO:0007669"/>
    <property type="project" value="UniProtKB-SubCell"/>
</dbReference>
<evidence type="ECO:0000313" key="9">
    <source>
        <dbReference type="EMBL" id="KAL3778113.1"/>
    </source>
</evidence>
<feature type="region of interest" description="Disordered" evidence="8">
    <location>
        <begin position="251"/>
        <end position="297"/>
    </location>
</feature>
<comment type="subcellular location">
    <subcellularLocation>
        <location evidence="2">Membrane</location>
    </subcellularLocation>
    <subcellularLocation>
        <location evidence="1">Plastid</location>
        <location evidence="1">Chloroplast</location>
    </subcellularLocation>
</comment>
<feature type="compositionally biased region" description="Basic and acidic residues" evidence="8">
    <location>
        <begin position="9"/>
        <end position="21"/>
    </location>
</feature>
<dbReference type="EMBL" id="JALLAZ020001240">
    <property type="protein sequence ID" value="KAL3778113.1"/>
    <property type="molecule type" value="Genomic_DNA"/>
</dbReference>
<feature type="compositionally biased region" description="Low complexity" evidence="8">
    <location>
        <begin position="193"/>
        <end position="210"/>
    </location>
</feature>
<feature type="compositionally biased region" description="Pro residues" evidence="8">
    <location>
        <begin position="61"/>
        <end position="72"/>
    </location>
</feature>
<feature type="compositionally biased region" description="Acidic residues" evidence="8">
    <location>
        <begin position="404"/>
        <end position="419"/>
    </location>
</feature>
<keyword evidence="5" id="KW-0934">Plastid</keyword>
<evidence type="ECO:0008006" key="11">
    <source>
        <dbReference type="Google" id="ProtNLM"/>
    </source>
</evidence>
<evidence type="ECO:0000256" key="2">
    <source>
        <dbReference type="ARBA" id="ARBA00004370"/>
    </source>
</evidence>
<dbReference type="Proteomes" id="UP001530315">
    <property type="component" value="Unassembled WGS sequence"/>
</dbReference>
<feature type="region of interest" description="Disordered" evidence="8">
    <location>
        <begin position="193"/>
        <end position="222"/>
    </location>
</feature>
<feature type="region of interest" description="Disordered" evidence="8">
    <location>
        <begin position="614"/>
        <end position="633"/>
    </location>
</feature>
<evidence type="ECO:0000256" key="4">
    <source>
        <dbReference type="ARBA" id="ARBA00022528"/>
    </source>
</evidence>
<dbReference type="CDD" id="cd01635">
    <property type="entry name" value="Glycosyltransferase_GTB-type"/>
    <property type="match status" value="1"/>
</dbReference>
<evidence type="ECO:0000256" key="3">
    <source>
        <dbReference type="ARBA" id="ARBA00009481"/>
    </source>
</evidence>
<proteinExistence type="inferred from homology"/>
<evidence type="ECO:0000256" key="6">
    <source>
        <dbReference type="ARBA" id="ARBA00022679"/>
    </source>
</evidence>
<dbReference type="AlphaFoldDB" id="A0ABD3NRK4"/>
<feature type="compositionally biased region" description="Low complexity" evidence="8">
    <location>
        <begin position="479"/>
        <end position="489"/>
    </location>
</feature>
<dbReference type="PANTHER" id="PTHR46132">
    <property type="entry name" value="DIGALACTOSYLDIACYLGLYCEROL SYNTHASE 2, CHLOROPLASTIC"/>
    <property type="match status" value="1"/>
</dbReference>
<evidence type="ECO:0000256" key="1">
    <source>
        <dbReference type="ARBA" id="ARBA00004229"/>
    </source>
</evidence>
<protein>
    <recommendedName>
        <fullName evidence="11">Digalactosyldiacylglycerol synthase</fullName>
    </recommendedName>
</protein>
<evidence type="ECO:0000256" key="5">
    <source>
        <dbReference type="ARBA" id="ARBA00022640"/>
    </source>
</evidence>
<comment type="similarity">
    <text evidence="3">Belongs to the glycosyltransferase group 1 family. Glycosyltransferase 4 subfamily.</text>
</comment>
<keyword evidence="10" id="KW-1185">Reference proteome</keyword>
<feature type="compositionally biased region" description="Polar residues" evidence="8">
    <location>
        <begin position="74"/>
        <end position="102"/>
    </location>
</feature>
<feature type="region of interest" description="Disordered" evidence="8">
    <location>
        <begin position="392"/>
        <end position="492"/>
    </location>
</feature>
<dbReference type="Gene3D" id="3.40.50.2000">
    <property type="entry name" value="Glycogen Phosphorylase B"/>
    <property type="match status" value="1"/>
</dbReference>
<comment type="caution">
    <text evidence="9">The sequence shown here is derived from an EMBL/GenBank/DDBJ whole genome shotgun (WGS) entry which is preliminary data.</text>
</comment>
<evidence type="ECO:0000313" key="10">
    <source>
        <dbReference type="Proteomes" id="UP001530315"/>
    </source>
</evidence>
<reference evidence="9 10" key="1">
    <citation type="submission" date="2024-10" db="EMBL/GenBank/DDBJ databases">
        <title>Updated reference genomes for cyclostephanoid diatoms.</title>
        <authorList>
            <person name="Roberts W.R."/>
            <person name="Alverson A.J."/>
        </authorList>
    </citation>
    <scope>NUCLEOTIDE SEQUENCE [LARGE SCALE GENOMIC DNA]</scope>
    <source>
        <strain evidence="9 10">AJA276-08</strain>
    </source>
</reference>
<evidence type="ECO:0000256" key="7">
    <source>
        <dbReference type="ARBA" id="ARBA00023136"/>
    </source>
</evidence>
<dbReference type="PANTHER" id="PTHR46132:SF1">
    <property type="entry name" value="DIGALACTOSYLDIACYLGLYCEROL SYNTHASE 2, CHLOROPLASTIC"/>
    <property type="match status" value="1"/>
</dbReference>
<dbReference type="InterPro" id="IPR044525">
    <property type="entry name" value="DGDG1/2"/>
</dbReference>
<feature type="compositionally biased region" description="Low complexity" evidence="8">
    <location>
        <begin position="267"/>
        <end position="289"/>
    </location>
</feature>
<dbReference type="GO" id="GO:0016740">
    <property type="term" value="F:transferase activity"/>
    <property type="evidence" value="ECO:0007669"/>
    <property type="project" value="UniProtKB-KW"/>
</dbReference>
<organism evidence="9 10">
    <name type="scientific">Stephanodiscus triporus</name>
    <dbReference type="NCBI Taxonomy" id="2934178"/>
    <lineage>
        <taxon>Eukaryota</taxon>
        <taxon>Sar</taxon>
        <taxon>Stramenopiles</taxon>
        <taxon>Ochrophyta</taxon>
        <taxon>Bacillariophyta</taxon>
        <taxon>Coscinodiscophyceae</taxon>
        <taxon>Thalassiosirophycidae</taxon>
        <taxon>Stephanodiscales</taxon>
        <taxon>Stephanodiscaceae</taxon>
        <taxon>Stephanodiscus</taxon>
    </lineage>
</organism>
<dbReference type="SUPFAM" id="SSF53756">
    <property type="entry name" value="UDP-Glycosyltransferase/glycogen phosphorylase"/>
    <property type="match status" value="1"/>
</dbReference>
<feature type="compositionally biased region" description="Basic residues" evidence="8">
    <location>
        <begin position="450"/>
        <end position="461"/>
    </location>
</feature>
<dbReference type="GO" id="GO:0016020">
    <property type="term" value="C:membrane"/>
    <property type="evidence" value="ECO:0007669"/>
    <property type="project" value="UniProtKB-SubCell"/>
</dbReference>
<evidence type="ECO:0000256" key="8">
    <source>
        <dbReference type="SAM" id="MobiDB-lite"/>
    </source>
</evidence>
<sequence length="1066" mass="117139">MGNTPSRSDAARSGRINDGDRSGSGNVSGLVFRRPRRDAFLPMDHCANDDNVAGDDGGRGPLPPPRPPPPGEISPTTNCRSPPSVTSTSCDSSYATQVSPMSGGNVEIDHEEYYGNKSPSGQAGEVYSTHQSYIAGLYQHFENPCSSPAVNILPGHHLSNMPKQRPLPSNDDGGIFDCVKPHNLMTILTVAHPSNSPSSISSSPTQLFSPRLDNNESSFQPRSPSLTLFGACIRSSDDADDENEYTNEDLISCSDHSSHQGKTTNYSRSCSVGSASSQVSQRSRNSHNSYKSNCDHSNNNYDSKASLLSAFSSFSNASSQQRQSHASLFLFTEEEMNMPDGDEPTHESDLGRVRTYHVVTTAALPWMTGTAVNPLLRAAHLLRRNRELLQRQGEWERQGGGEVEGQEDGSGDDGDDNESPIEIKIASPTEVISVTPGSVGAMKAPNLKKLNGKRQQQRRHVGRDGSTAKSSPMMDNLDQPSQSPSSPCSLDYSRFSLSEIGATPNNHPTTAASVIEDNSRVDDISPLGTDVEMGKEDSFYSCFSDAISPLGDSLLLSPFTTAEVSSTCETMTVQSQNNDDETNEKMGLVTLVIPWLTDARDRIKLYGPAVIRDPNDESALSSEEEEEKKKNEVTRPMFASQVEQEEYIRSWLADDAGMPEEANELNILFYPARFHKFYNSIFALGDICDLIPDESADVCILEEPEHLNWYRAPGCSTWSSKFAHCVGVIHTNYKAYAREHAPAGFLAAPLLAGVNSMVVQANCHRVVKLSAVLQEFVPMGECIENVHGIRETYLKEGERRRKMSTLPTTSVRSARRTYFIGKLLWAKGFDKLLELETSYRERSGDFFEIDIFGSGPDELEIKRAFSGGGADDDGSGILHSLNKKWSCSDLNKKWSSSDLHRKLSSTDLHRKWSGRRQHLPANFKGKVDHSALAGDEYSIFVNPSLTEVLCTTTAEAIAMGKWVIVPSHPSNAFFVQFPNCLPYRNRREFVSTLRYALNNDPPHLSDELSSLLSWEAATARCVSAATISKREASRNDRLLRAKEEKTLKSTLSGLWSGSKGDLNEGH</sequence>
<keyword evidence="7" id="KW-0472">Membrane</keyword>
<keyword evidence="6" id="KW-0808">Transferase</keyword>
<feature type="region of interest" description="Disordered" evidence="8">
    <location>
        <begin position="1"/>
        <end position="123"/>
    </location>
</feature>
<accession>A0ABD3NRK4</accession>
<keyword evidence="4" id="KW-0150">Chloroplast</keyword>
<gene>
    <name evidence="9" type="ORF">ACHAW5_009463</name>
</gene>